<dbReference type="Gene3D" id="1.10.287.3490">
    <property type="match status" value="1"/>
</dbReference>
<proteinExistence type="inferred from homology"/>
<evidence type="ECO:0000256" key="1">
    <source>
        <dbReference type="ARBA" id="ARBA00004123"/>
    </source>
</evidence>
<evidence type="ECO:0000256" key="4">
    <source>
        <dbReference type="ARBA" id="ARBA00023242"/>
    </source>
</evidence>
<keyword evidence="4 6" id="KW-0539">Nucleus</keyword>
<name>A0A553NAX4_TIGCA</name>
<organism evidence="8 9">
    <name type="scientific">Tigriopus californicus</name>
    <name type="common">Marine copepod</name>
    <dbReference type="NCBI Taxonomy" id="6832"/>
    <lineage>
        <taxon>Eukaryota</taxon>
        <taxon>Metazoa</taxon>
        <taxon>Ecdysozoa</taxon>
        <taxon>Arthropoda</taxon>
        <taxon>Crustacea</taxon>
        <taxon>Multicrustacea</taxon>
        <taxon>Hexanauplia</taxon>
        <taxon>Copepoda</taxon>
        <taxon>Harpacticoida</taxon>
        <taxon>Harpacticidae</taxon>
        <taxon>Tigriopus</taxon>
    </lineage>
</organism>
<comment type="function">
    <text evidence="6">Component of the Mediator complex, a coactivator involved in the regulated transcription of nearly all RNA polymerase II-dependent genes. Mediator functions as a bridge to convey information from gene-specific regulatory proteins to the basal RNA polymerase II transcription machinery. Mediator is recruited to promoters by direct interactions with regulatory proteins and serves as a scaffold for the assembly of a functional pre-initiation complex with RNA polymerase II and the general transcription factors.</text>
</comment>
<evidence type="ECO:0000256" key="2">
    <source>
        <dbReference type="ARBA" id="ARBA00008186"/>
    </source>
</evidence>
<keyword evidence="9" id="KW-1185">Reference proteome</keyword>
<feature type="compositionally biased region" description="Low complexity" evidence="7">
    <location>
        <begin position="118"/>
        <end position="157"/>
    </location>
</feature>
<evidence type="ECO:0000313" key="9">
    <source>
        <dbReference type="Proteomes" id="UP000318571"/>
    </source>
</evidence>
<dbReference type="Pfam" id="PF10280">
    <property type="entry name" value="Med11"/>
    <property type="match status" value="1"/>
</dbReference>
<dbReference type="InterPro" id="IPR019404">
    <property type="entry name" value="Mediator_Med11"/>
</dbReference>
<dbReference type="OrthoDB" id="5418434at2759"/>
<keyword evidence="6" id="KW-0804">Transcription</keyword>
<evidence type="ECO:0000256" key="3">
    <source>
        <dbReference type="ARBA" id="ARBA00019621"/>
    </source>
</evidence>
<comment type="subcellular location">
    <subcellularLocation>
        <location evidence="1 6">Nucleus</location>
    </subcellularLocation>
</comment>
<sequence length="166" mass="17808">MSASPVARIEQLDQIEKDVIAILQSAGQVLQEISKDRPSQKQSDQMCQQVMQNIKSVDTKLSEQIRYLTQVSTGHPHEGSSYPSQKILQTAWHRLEHARSRVSELERIRGQATPILNASAASSSSSAGSTGPTSTYNNAAQSSASSSSTYSTVSNSAPRPATSTSS</sequence>
<keyword evidence="6" id="KW-0805">Transcription regulation</keyword>
<gene>
    <name evidence="6" type="primary">MED11</name>
    <name evidence="8" type="ORF">TCAL_03654</name>
</gene>
<dbReference type="GO" id="GO:0006357">
    <property type="term" value="P:regulation of transcription by RNA polymerase II"/>
    <property type="evidence" value="ECO:0007669"/>
    <property type="project" value="InterPro"/>
</dbReference>
<evidence type="ECO:0000313" key="8">
    <source>
        <dbReference type="EMBL" id="TRY62592.1"/>
    </source>
</evidence>
<evidence type="ECO:0000256" key="5">
    <source>
        <dbReference type="ARBA" id="ARBA00032011"/>
    </source>
</evidence>
<evidence type="ECO:0000256" key="6">
    <source>
        <dbReference type="RuleBase" id="RU364147"/>
    </source>
</evidence>
<comment type="similarity">
    <text evidence="2 6">Belongs to the Mediator complex subunit 11 family.</text>
</comment>
<dbReference type="GO" id="GO:0003712">
    <property type="term" value="F:transcription coregulator activity"/>
    <property type="evidence" value="ECO:0007669"/>
    <property type="project" value="InterPro"/>
</dbReference>
<dbReference type="Proteomes" id="UP000318571">
    <property type="component" value="Chromosome 10"/>
</dbReference>
<keyword evidence="6" id="KW-0010">Activator</keyword>
<dbReference type="STRING" id="6832.A0A553NAX4"/>
<dbReference type="GO" id="GO:0016592">
    <property type="term" value="C:mediator complex"/>
    <property type="evidence" value="ECO:0007669"/>
    <property type="project" value="InterPro"/>
</dbReference>
<comment type="caution">
    <text evidence="8">The sequence shown here is derived from an EMBL/GenBank/DDBJ whole genome shotgun (WGS) entry which is preliminary data.</text>
</comment>
<dbReference type="OMA" id="WHRLQHI"/>
<feature type="region of interest" description="Disordered" evidence="7">
    <location>
        <begin position="115"/>
        <end position="166"/>
    </location>
</feature>
<protein>
    <recommendedName>
        <fullName evidence="3 6">Mediator of RNA polymerase II transcription subunit 11</fullName>
    </recommendedName>
    <alternativeName>
        <fullName evidence="5 6">Mediator complex subunit 11</fullName>
    </alternativeName>
</protein>
<dbReference type="PANTHER" id="PTHR22890">
    <property type="entry name" value="MEDIATOR OF RNA POLYMERASE II TRANSCRIPTION SUBUNIT 11"/>
    <property type="match status" value="1"/>
</dbReference>
<reference evidence="8 9" key="1">
    <citation type="journal article" date="2018" name="Nat. Ecol. Evol.">
        <title>Genomic signatures of mitonuclear coevolution across populations of Tigriopus californicus.</title>
        <authorList>
            <person name="Barreto F.S."/>
            <person name="Watson E.T."/>
            <person name="Lima T.G."/>
            <person name="Willett C.S."/>
            <person name="Edmands S."/>
            <person name="Li W."/>
            <person name="Burton R.S."/>
        </authorList>
    </citation>
    <scope>NUCLEOTIDE SEQUENCE [LARGE SCALE GENOMIC DNA]</scope>
    <source>
        <strain evidence="8 9">San Diego</strain>
    </source>
</reference>
<comment type="subunit">
    <text evidence="6">Component of the Mediator complex.</text>
</comment>
<dbReference type="EMBL" id="VCGU01000458">
    <property type="protein sequence ID" value="TRY62592.1"/>
    <property type="molecule type" value="Genomic_DNA"/>
</dbReference>
<evidence type="ECO:0000256" key="7">
    <source>
        <dbReference type="SAM" id="MobiDB-lite"/>
    </source>
</evidence>
<dbReference type="AlphaFoldDB" id="A0A553NAX4"/>
<accession>A0A553NAX4</accession>